<name>A0A2Y9B4P8_9RHOB</name>
<accession>A0A2Y9B4P8</accession>
<dbReference type="PANTHER" id="PTHR39328:SF1">
    <property type="entry name" value="BLL2871 PROTEIN"/>
    <property type="match status" value="1"/>
</dbReference>
<dbReference type="OrthoDB" id="9790012at2"/>
<protein>
    <submittedName>
        <fullName evidence="1">Putative Ntn-hydrolase superfamily protein</fullName>
    </submittedName>
    <submittedName>
        <fullName evidence="2">Uncharacterized conserved protein, Ntn-hydrolase superfamily</fullName>
    </submittedName>
</protein>
<sequence length="229" mass="22738">MTISILARDEESGSLGSAAATGSLCVGGWVLRGDLEAGLSASQGALPSTLWGEDVLAAMRAGQGAAAAVAGVVAPDPGREMRQLSALDAGGGTGAHTGTGNTPAAGARTAPEVIVAGNLLASEAVLDACLDGFLSARGDLAARLLAALDAAAEAGGDSRGFQSAALLVLARDAAPLTLRIDRAERPLADLRALHLAATTGDYAAWAAEVPTRATPWRGAASRQKADHPA</sequence>
<dbReference type="InterPro" id="IPR010430">
    <property type="entry name" value="DUF1028"/>
</dbReference>
<dbReference type="PANTHER" id="PTHR39328">
    <property type="entry name" value="BLL2871 PROTEIN"/>
    <property type="match status" value="1"/>
</dbReference>
<gene>
    <name evidence="1" type="ORF">BCF38_12037</name>
    <name evidence="2" type="ORF">SAMN05421539_12037</name>
</gene>
<evidence type="ECO:0000313" key="1">
    <source>
        <dbReference type="EMBL" id="PWJ11193.1"/>
    </source>
</evidence>
<evidence type="ECO:0000313" key="4">
    <source>
        <dbReference type="Proteomes" id="UP000251571"/>
    </source>
</evidence>
<reference evidence="2 4" key="1">
    <citation type="submission" date="2016-10" db="EMBL/GenBank/DDBJ databases">
        <authorList>
            <person name="Cai Z."/>
        </authorList>
    </citation>
    <scope>NUCLEOTIDE SEQUENCE [LARGE SCALE GENOMIC DNA]</scope>
    <source>
        <strain evidence="2 4">DSM 25227</strain>
    </source>
</reference>
<keyword evidence="3" id="KW-1185">Reference proteome</keyword>
<dbReference type="RefSeq" id="WP_109566386.1">
    <property type="nucleotide sequence ID" value="NZ_QGDJ01000020.1"/>
</dbReference>
<dbReference type="EMBL" id="UETC01000020">
    <property type="protein sequence ID" value="SSA51494.1"/>
    <property type="molecule type" value="Genomic_DNA"/>
</dbReference>
<dbReference type="Gene3D" id="3.60.20.10">
    <property type="entry name" value="Glutamine Phosphoribosylpyrophosphate, subunit 1, domain 1"/>
    <property type="match status" value="1"/>
</dbReference>
<dbReference type="AlphaFoldDB" id="A0A2Y9B4P8"/>
<dbReference type="Proteomes" id="UP000245839">
    <property type="component" value="Unassembled WGS sequence"/>
</dbReference>
<dbReference type="GO" id="GO:0016787">
    <property type="term" value="F:hydrolase activity"/>
    <property type="evidence" value="ECO:0007669"/>
    <property type="project" value="UniProtKB-KW"/>
</dbReference>
<dbReference type="InterPro" id="IPR029055">
    <property type="entry name" value="Ntn_hydrolases_N"/>
</dbReference>
<evidence type="ECO:0000313" key="2">
    <source>
        <dbReference type="EMBL" id="SSA51494.1"/>
    </source>
</evidence>
<dbReference type="Pfam" id="PF06267">
    <property type="entry name" value="DUF1028"/>
    <property type="match status" value="1"/>
</dbReference>
<proteinExistence type="predicted"/>
<evidence type="ECO:0000313" key="3">
    <source>
        <dbReference type="Proteomes" id="UP000245839"/>
    </source>
</evidence>
<dbReference type="EMBL" id="QGDJ01000020">
    <property type="protein sequence ID" value="PWJ11193.1"/>
    <property type="molecule type" value="Genomic_DNA"/>
</dbReference>
<keyword evidence="2" id="KW-0378">Hydrolase</keyword>
<reference evidence="1 3" key="2">
    <citation type="submission" date="2018-03" db="EMBL/GenBank/DDBJ databases">
        <title>Genomic Encyclopedia of Archaeal and Bacterial Type Strains, Phase II (KMG-II): from individual species to whole genera.</title>
        <authorList>
            <person name="Goeker M."/>
        </authorList>
    </citation>
    <scope>NUCLEOTIDE SEQUENCE [LARGE SCALE GENOMIC DNA]</scope>
    <source>
        <strain evidence="1 3">DSM 25227</strain>
    </source>
</reference>
<dbReference type="SUPFAM" id="SSF56235">
    <property type="entry name" value="N-terminal nucleophile aminohydrolases (Ntn hydrolases)"/>
    <property type="match status" value="1"/>
</dbReference>
<organism evidence="2 4">
    <name type="scientific">Jannaschia seohaensis</name>
    <dbReference type="NCBI Taxonomy" id="475081"/>
    <lineage>
        <taxon>Bacteria</taxon>
        <taxon>Pseudomonadati</taxon>
        <taxon>Pseudomonadota</taxon>
        <taxon>Alphaproteobacteria</taxon>
        <taxon>Rhodobacterales</taxon>
        <taxon>Roseobacteraceae</taxon>
        <taxon>Jannaschia</taxon>
    </lineage>
</organism>
<dbReference type="Proteomes" id="UP000251571">
    <property type="component" value="Unassembled WGS sequence"/>
</dbReference>